<proteinExistence type="predicted"/>
<dbReference type="Proteomes" id="UP000283003">
    <property type="component" value="Unassembled WGS sequence"/>
</dbReference>
<evidence type="ECO:0000313" key="3">
    <source>
        <dbReference type="Proteomes" id="UP000283003"/>
    </source>
</evidence>
<evidence type="ECO:0000313" key="2">
    <source>
        <dbReference type="EMBL" id="RVQ65740.1"/>
    </source>
</evidence>
<dbReference type="RefSeq" id="WP_127613251.1">
    <property type="nucleotide sequence ID" value="NZ_RXOL01000006.1"/>
</dbReference>
<dbReference type="EMBL" id="RXOL01000006">
    <property type="protein sequence ID" value="RVQ65740.1"/>
    <property type="molecule type" value="Genomic_DNA"/>
</dbReference>
<gene>
    <name evidence="2" type="ORF">EKN06_12460</name>
</gene>
<comment type="caution">
    <text evidence="2">The sequence shown here is derived from an EMBL/GenBank/DDBJ whole genome shotgun (WGS) entry which is preliminary data.</text>
</comment>
<feature type="compositionally biased region" description="Basic and acidic residues" evidence="1">
    <location>
        <begin position="78"/>
        <end position="95"/>
    </location>
</feature>
<name>A0A437GVC6_9SPHN</name>
<evidence type="ECO:0000256" key="1">
    <source>
        <dbReference type="SAM" id="MobiDB-lite"/>
    </source>
</evidence>
<dbReference type="OrthoDB" id="7390084at2"/>
<keyword evidence="3" id="KW-1185">Reference proteome</keyword>
<dbReference type="PROSITE" id="PS51257">
    <property type="entry name" value="PROKAR_LIPOPROTEIN"/>
    <property type="match status" value="1"/>
</dbReference>
<organism evidence="2 3">
    <name type="scientific">Croceicoccus ponticola</name>
    <dbReference type="NCBI Taxonomy" id="2217664"/>
    <lineage>
        <taxon>Bacteria</taxon>
        <taxon>Pseudomonadati</taxon>
        <taxon>Pseudomonadota</taxon>
        <taxon>Alphaproteobacteria</taxon>
        <taxon>Sphingomonadales</taxon>
        <taxon>Erythrobacteraceae</taxon>
        <taxon>Croceicoccus</taxon>
    </lineage>
</organism>
<reference evidence="2 3" key="1">
    <citation type="submission" date="2018-12" db="EMBL/GenBank/DDBJ databases">
        <title>Croceicoccus ponticola sp. nov., a lipolytic bacterium isolated from seawater.</title>
        <authorList>
            <person name="Yoon J.-H."/>
        </authorList>
    </citation>
    <scope>NUCLEOTIDE SEQUENCE [LARGE SCALE GENOMIC DNA]</scope>
    <source>
        <strain evidence="2 3">GM-16</strain>
    </source>
</reference>
<accession>A0A437GVC6</accession>
<dbReference type="AlphaFoldDB" id="A0A437GVC6"/>
<evidence type="ECO:0008006" key="4">
    <source>
        <dbReference type="Google" id="ProtNLM"/>
    </source>
</evidence>
<feature type="region of interest" description="Disordered" evidence="1">
    <location>
        <begin position="71"/>
        <end position="103"/>
    </location>
</feature>
<protein>
    <recommendedName>
        <fullName evidence="4">Lipoprotein</fullName>
    </recommendedName>
</protein>
<sequence length="276" mass="29213">MRTPLTLRRLAGLAFVASSLFLAGCLLSPGKFTAELTLRKGGEFAFFYDGEIAALGLSQLARMGANGTFEPECWTDEGETRPCSEREVAEQRPEWDANQSGGKAEKEQFLRMMGGLDPADPESAAKLADALSKQAGFERVVHKGDGVYDVRFAASGRLTHAFVFPLVEKLPAAPPFVTVSPRADGSVRVEAAGFGGQDSLSDPGMAMMMGAASRNKGGTLPTPVLPDGTFTIRTDGRILANNTDEGPATGAGGMQTLRWEVTPASKTAPMALVELN</sequence>